<reference evidence="2 3" key="1">
    <citation type="submission" date="2020-08" db="EMBL/GenBank/DDBJ databases">
        <title>Genomic Encyclopedia of Type Strains, Phase IV (KMG-IV): sequencing the most valuable type-strain genomes for metagenomic binning, comparative biology and taxonomic classification.</title>
        <authorList>
            <person name="Goeker M."/>
        </authorList>
    </citation>
    <scope>NUCLEOTIDE SEQUENCE [LARGE SCALE GENOMIC DNA]</scope>
    <source>
        <strain evidence="2 3">DSM 15895</strain>
    </source>
</reference>
<feature type="transmembrane region" description="Helical" evidence="1">
    <location>
        <begin position="231"/>
        <end position="254"/>
    </location>
</feature>
<feature type="transmembrane region" description="Helical" evidence="1">
    <location>
        <begin position="274"/>
        <end position="301"/>
    </location>
</feature>
<feature type="transmembrane region" description="Helical" evidence="1">
    <location>
        <begin position="188"/>
        <end position="206"/>
    </location>
</feature>
<dbReference type="RefSeq" id="WP_135504842.1">
    <property type="nucleotide sequence ID" value="NZ_JACHHE010000010.1"/>
</dbReference>
<evidence type="ECO:0000313" key="3">
    <source>
        <dbReference type="Proteomes" id="UP000525923"/>
    </source>
</evidence>
<dbReference type="OrthoDB" id="2199615at2"/>
<sequence length="376" mass="43417">MFGMEMKKIFSWKLLLLIAVVNVLLFYLRLEFELEHFPNGRPATDLFRIEQQLIPEYGARIDENELLEIKALYTDRVTAANAFFEKEDNAQVLGITGYKEFQAMDTADPELSAYYSDLMFESGQDFLWELQAWELLIENFEARDSAIKAQIERTDGARQQHYEQQLAEERFAFYSSTVLDNFLNYKTYMAIIILISITILMSPVFLRDYRAGMLPIQYTAKVGRGVYRAKWLAGLCSTAILTVLLLAIYMGLYWTNGTASHFATPLSSFGWYDYWYDMTFFQYIVLSVTAIFVVAMLLGVLSMAISTIVPNAIVLIGIQIVVLFIMIAGVTMYLIRDIIILYLPQMLVPAAYLVLFGIIFISFGWIWRREFRKDIV</sequence>
<feature type="transmembrane region" description="Helical" evidence="1">
    <location>
        <begin position="313"/>
        <end position="335"/>
    </location>
</feature>
<protein>
    <submittedName>
        <fullName evidence="2">Uncharacterized protein</fullName>
    </submittedName>
</protein>
<keyword evidence="1" id="KW-1133">Transmembrane helix</keyword>
<evidence type="ECO:0000313" key="2">
    <source>
        <dbReference type="EMBL" id="MBB5181574.1"/>
    </source>
</evidence>
<feature type="transmembrane region" description="Helical" evidence="1">
    <location>
        <begin position="12"/>
        <end position="30"/>
    </location>
</feature>
<organism evidence="2 3">
    <name type="scientific">Planococcus koreensis</name>
    <dbReference type="NCBI Taxonomy" id="112331"/>
    <lineage>
        <taxon>Bacteria</taxon>
        <taxon>Bacillati</taxon>
        <taxon>Bacillota</taxon>
        <taxon>Bacilli</taxon>
        <taxon>Bacillales</taxon>
        <taxon>Caryophanaceae</taxon>
        <taxon>Planococcus</taxon>
    </lineage>
</organism>
<name>A0A7W8CVC9_9BACL</name>
<keyword evidence="1" id="KW-0472">Membrane</keyword>
<keyword evidence="3" id="KW-1185">Reference proteome</keyword>
<gene>
    <name evidence="2" type="ORF">HNQ44_003039</name>
</gene>
<dbReference type="Proteomes" id="UP000525923">
    <property type="component" value="Unassembled WGS sequence"/>
</dbReference>
<proteinExistence type="predicted"/>
<feature type="transmembrane region" description="Helical" evidence="1">
    <location>
        <begin position="347"/>
        <end position="367"/>
    </location>
</feature>
<accession>A0A7W8CVC9</accession>
<comment type="caution">
    <text evidence="2">The sequence shown here is derived from an EMBL/GenBank/DDBJ whole genome shotgun (WGS) entry which is preliminary data.</text>
</comment>
<dbReference type="AlphaFoldDB" id="A0A7W8CVC9"/>
<keyword evidence="1" id="KW-0812">Transmembrane</keyword>
<dbReference type="EMBL" id="JACHHE010000010">
    <property type="protein sequence ID" value="MBB5181574.1"/>
    <property type="molecule type" value="Genomic_DNA"/>
</dbReference>
<evidence type="ECO:0000256" key="1">
    <source>
        <dbReference type="SAM" id="Phobius"/>
    </source>
</evidence>